<dbReference type="PIRSF" id="PIRSF018266">
    <property type="entry name" value="FecR"/>
    <property type="match status" value="1"/>
</dbReference>
<dbReference type="Gene3D" id="2.60.120.1440">
    <property type="match status" value="1"/>
</dbReference>
<keyword evidence="1" id="KW-0472">Membrane</keyword>
<feature type="transmembrane region" description="Helical" evidence="1">
    <location>
        <begin position="78"/>
        <end position="99"/>
    </location>
</feature>
<dbReference type="InterPro" id="IPR006860">
    <property type="entry name" value="FecR"/>
</dbReference>
<keyword evidence="1" id="KW-0812">Transmembrane</keyword>
<evidence type="ECO:0000313" key="4">
    <source>
        <dbReference type="EMBL" id="GAA4440190.1"/>
    </source>
</evidence>
<comment type="caution">
    <text evidence="4">The sequence shown here is derived from an EMBL/GenBank/DDBJ whole genome shotgun (WGS) entry which is preliminary data.</text>
</comment>
<feature type="domain" description="Protein FecR C-terminal" evidence="3">
    <location>
        <begin position="270"/>
        <end position="337"/>
    </location>
</feature>
<gene>
    <name evidence="4" type="ORF">GCM10023091_23450</name>
</gene>
<dbReference type="InterPro" id="IPR032508">
    <property type="entry name" value="FecR_C"/>
</dbReference>
<evidence type="ECO:0000259" key="3">
    <source>
        <dbReference type="Pfam" id="PF16344"/>
    </source>
</evidence>
<feature type="domain" description="FecR protein" evidence="2">
    <location>
        <begin position="122"/>
        <end position="212"/>
    </location>
</feature>
<evidence type="ECO:0000313" key="5">
    <source>
        <dbReference type="Proteomes" id="UP001501508"/>
    </source>
</evidence>
<dbReference type="PANTHER" id="PTHR30273:SF2">
    <property type="entry name" value="PROTEIN FECR"/>
    <property type="match status" value="1"/>
</dbReference>
<dbReference type="Proteomes" id="UP001501508">
    <property type="component" value="Unassembled WGS sequence"/>
</dbReference>
<accession>A0ABP8M1C6</accession>
<keyword evidence="5" id="KW-1185">Reference proteome</keyword>
<dbReference type="InterPro" id="IPR012373">
    <property type="entry name" value="Ferrdict_sens_TM"/>
</dbReference>
<reference evidence="5" key="1">
    <citation type="journal article" date="2019" name="Int. J. Syst. Evol. Microbiol.">
        <title>The Global Catalogue of Microorganisms (GCM) 10K type strain sequencing project: providing services to taxonomists for standard genome sequencing and annotation.</title>
        <authorList>
            <consortium name="The Broad Institute Genomics Platform"/>
            <consortium name="The Broad Institute Genome Sequencing Center for Infectious Disease"/>
            <person name="Wu L."/>
            <person name="Ma J."/>
        </authorList>
    </citation>
    <scope>NUCLEOTIDE SEQUENCE [LARGE SCALE GENOMIC DNA]</scope>
    <source>
        <strain evidence="5">JCM 31920</strain>
    </source>
</reference>
<dbReference type="Pfam" id="PF16344">
    <property type="entry name" value="FecR_C"/>
    <property type="match status" value="1"/>
</dbReference>
<dbReference type="Pfam" id="PF04773">
    <property type="entry name" value="FecR"/>
    <property type="match status" value="1"/>
</dbReference>
<proteinExistence type="predicted"/>
<evidence type="ECO:0000256" key="1">
    <source>
        <dbReference type="SAM" id="Phobius"/>
    </source>
</evidence>
<evidence type="ECO:0008006" key="6">
    <source>
        <dbReference type="Google" id="ProtNLM"/>
    </source>
</evidence>
<name>A0ABP8M1C6_9BACT</name>
<dbReference type="RefSeq" id="WP_345029258.1">
    <property type="nucleotide sequence ID" value="NZ_BAABEY010000024.1"/>
</dbReference>
<dbReference type="PANTHER" id="PTHR30273">
    <property type="entry name" value="PERIPLASMIC SIGNAL SENSOR AND SIGMA FACTOR ACTIVATOR FECR-RELATED"/>
    <property type="match status" value="1"/>
</dbReference>
<evidence type="ECO:0000259" key="2">
    <source>
        <dbReference type="Pfam" id="PF04773"/>
    </source>
</evidence>
<sequence length="343" mass="38647">MSHSTFTDLLKKYQLGTATENERKVVEQWYALIEEEPRFLQPDEWETLEKRLWLKLEEKTHSRRGSGQIKTTRKWSPLARYAVAAAFLLIATLTGFLLFRQTPGQAISGTATTTRLKSVRNTDKKEIRLTLEDSSIVLLAPGSELSYPVHFTNNSREVHLSGEAFFMIAEAADRPFFVNAGKITTKVLGTSFRIRSRPNRSEVEVSVRTGKVSVYEKARENDKKSAKTSNGVILTPNHQVTFHEDNGLFITGLVENPEIPETALEPSNLFDYHDTELSKVLDDLKKAYHIDLELEKKSLGECPLTANLKQKDLYVQLDLICAAIQGSYKVKGVTILIDGKGCE</sequence>
<protein>
    <recommendedName>
        <fullName evidence="6">FecR family protein</fullName>
    </recommendedName>
</protein>
<dbReference type="Gene3D" id="3.55.50.30">
    <property type="match status" value="1"/>
</dbReference>
<organism evidence="4 5">
    <name type="scientific">Ravibacter arvi</name>
    <dbReference type="NCBI Taxonomy" id="2051041"/>
    <lineage>
        <taxon>Bacteria</taxon>
        <taxon>Pseudomonadati</taxon>
        <taxon>Bacteroidota</taxon>
        <taxon>Cytophagia</taxon>
        <taxon>Cytophagales</taxon>
        <taxon>Spirosomataceae</taxon>
        <taxon>Ravibacter</taxon>
    </lineage>
</organism>
<keyword evidence="1" id="KW-1133">Transmembrane helix</keyword>
<dbReference type="EMBL" id="BAABEY010000024">
    <property type="protein sequence ID" value="GAA4440190.1"/>
    <property type="molecule type" value="Genomic_DNA"/>
</dbReference>